<evidence type="ECO:0000256" key="1">
    <source>
        <dbReference type="SAM" id="SignalP"/>
    </source>
</evidence>
<organism evidence="2 3">
    <name type="scientific">Papilio machaon</name>
    <name type="common">Old World swallowtail butterfly</name>
    <dbReference type="NCBI Taxonomy" id="76193"/>
    <lineage>
        <taxon>Eukaryota</taxon>
        <taxon>Metazoa</taxon>
        <taxon>Ecdysozoa</taxon>
        <taxon>Arthropoda</taxon>
        <taxon>Hexapoda</taxon>
        <taxon>Insecta</taxon>
        <taxon>Pterygota</taxon>
        <taxon>Neoptera</taxon>
        <taxon>Endopterygota</taxon>
        <taxon>Lepidoptera</taxon>
        <taxon>Glossata</taxon>
        <taxon>Ditrysia</taxon>
        <taxon>Papilionoidea</taxon>
        <taxon>Papilionidae</taxon>
        <taxon>Papilioninae</taxon>
        <taxon>Papilio</taxon>
    </lineage>
</organism>
<sequence length="279" mass="31872">MKTLLLIGFIAYVNAHLPLELDGLLKKKFYVHLGPYDAEVKIGNLSKRYPSLDDKDLIASRNARQFFEESRSLFKYGFYTLPPLDPYTRDYMPTFGLNDDINKLKGYVQLTDYNVTGLVKFVQNLVEIRLKTGRLDYALNIPQLLVGVNLNGHVIWNDRMPIQFEGRLSLALQGITVLGAVQTKPTQLNKEWVLQLVGQHARVHIHDVAFEFRGSRFDIMRRFDNSVTSGTDFGVLGDTYNNLKDHIDNYVAKLVFDQANEILNGPTVKQILAFLLPKH</sequence>
<feature type="signal peptide" evidence="1">
    <location>
        <begin position="1"/>
        <end position="15"/>
    </location>
</feature>
<dbReference type="EMBL" id="KQ460615">
    <property type="protein sequence ID" value="KPJ13692.1"/>
    <property type="molecule type" value="Genomic_DNA"/>
</dbReference>
<reference evidence="2 3" key="1">
    <citation type="journal article" date="2015" name="Nat. Commun.">
        <title>Outbred genome sequencing and CRISPR/Cas9 gene editing in butterflies.</title>
        <authorList>
            <person name="Li X."/>
            <person name="Fan D."/>
            <person name="Zhang W."/>
            <person name="Liu G."/>
            <person name="Zhang L."/>
            <person name="Zhao L."/>
            <person name="Fang X."/>
            <person name="Chen L."/>
            <person name="Dong Y."/>
            <person name="Chen Y."/>
            <person name="Ding Y."/>
            <person name="Zhao R."/>
            <person name="Feng M."/>
            <person name="Zhu Y."/>
            <person name="Feng Y."/>
            <person name="Jiang X."/>
            <person name="Zhu D."/>
            <person name="Xiang H."/>
            <person name="Feng X."/>
            <person name="Li S."/>
            <person name="Wang J."/>
            <person name="Zhang G."/>
            <person name="Kronforst M.R."/>
            <person name="Wang W."/>
        </authorList>
    </citation>
    <scope>NUCLEOTIDE SEQUENCE [LARGE SCALE GENOMIC DNA]</scope>
    <source>
        <strain evidence="2">Ya'a_city_454_Pm</strain>
        <tissue evidence="2">Whole body</tissue>
    </source>
</reference>
<proteinExistence type="predicted"/>
<keyword evidence="1" id="KW-0732">Signal</keyword>
<dbReference type="InterPro" id="IPR038606">
    <property type="entry name" value="To_sf"/>
</dbReference>
<dbReference type="KEGG" id="pmac:106712255"/>
<dbReference type="InterPro" id="IPR010562">
    <property type="entry name" value="Haemolymph_juvenile_hormone-bd"/>
</dbReference>
<evidence type="ECO:0000313" key="3">
    <source>
        <dbReference type="Proteomes" id="UP000053240"/>
    </source>
</evidence>
<dbReference type="Gene3D" id="3.15.10.30">
    <property type="entry name" value="Haemolymph juvenile hormone binding protein"/>
    <property type="match status" value="1"/>
</dbReference>
<keyword evidence="3" id="KW-1185">Reference proteome</keyword>
<evidence type="ECO:0000313" key="2">
    <source>
        <dbReference type="EMBL" id="KPJ13692.1"/>
    </source>
</evidence>
<dbReference type="Proteomes" id="UP000053240">
    <property type="component" value="Unassembled WGS sequence"/>
</dbReference>
<feature type="chain" id="PRO_5012542966" description="Protein takeout" evidence="1">
    <location>
        <begin position="16"/>
        <end position="279"/>
    </location>
</feature>
<accession>A0A194R7R8</accession>
<dbReference type="Pfam" id="PF06585">
    <property type="entry name" value="JHBP"/>
    <property type="match status" value="1"/>
</dbReference>
<dbReference type="InParanoid" id="A0A194R7R8"/>
<dbReference type="AlphaFoldDB" id="A0A194R7R8"/>
<name>A0A194R7R8_PAPMA</name>
<protein>
    <recommendedName>
        <fullName evidence="4">Protein takeout</fullName>
    </recommendedName>
</protein>
<evidence type="ECO:0008006" key="4">
    <source>
        <dbReference type="Google" id="ProtNLM"/>
    </source>
</evidence>
<gene>
    <name evidence="2" type="ORF">RR48_10876</name>
</gene>